<dbReference type="Pfam" id="PF12910">
    <property type="entry name" value="PHD_like"/>
    <property type="match status" value="1"/>
</dbReference>
<dbReference type="EMBL" id="QFGA01000003">
    <property type="protein sequence ID" value="TEB04842.1"/>
    <property type="molecule type" value="Genomic_DNA"/>
</dbReference>
<accession>A0A4Y7R7V0</accession>
<name>A0A4Y7R7V0_9FIRM</name>
<proteinExistence type="predicted"/>
<dbReference type="Gene3D" id="3.30.160.620">
    <property type="match status" value="1"/>
</dbReference>
<organism evidence="1 2">
    <name type="scientific">Pelotomaculum schinkii</name>
    <dbReference type="NCBI Taxonomy" id="78350"/>
    <lineage>
        <taxon>Bacteria</taxon>
        <taxon>Bacillati</taxon>
        <taxon>Bacillota</taxon>
        <taxon>Clostridia</taxon>
        <taxon>Eubacteriales</taxon>
        <taxon>Desulfotomaculaceae</taxon>
        <taxon>Pelotomaculum</taxon>
    </lineage>
</organism>
<evidence type="ECO:0000313" key="2">
    <source>
        <dbReference type="Proteomes" id="UP000298324"/>
    </source>
</evidence>
<evidence type="ECO:0000313" key="1">
    <source>
        <dbReference type="EMBL" id="TEB04842.1"/>
    </source>
</evidence>
<sequence>MTTVAPLTTMATCYKLESEDIMMESREGVNKMSLAIPKFNIRDTKKRYSELNNIALKGIEVITFNANNENEMVSHIKTSYLDKLMSNLIFKPEIEFDEEIEIHTVSLPEIDLYGEGPTLEAAINNLLDSVLEFLTIYVDKIDMFSKVESEQKQLFLLKLLRYHGDRDSIKKVLGL</sequence>
<keyword evidence="2" id="KW-1185">Reference proteome</keyword>
<dbReference type="AlphaFoldDB" id="A0A4Y7R7V0"/>
<protein>
    <submittedName>
        <fullName evidence="1">Uncharacterized protein</fullName>
    </submittedName>
</protein>
<gene>
    <name evidence="1" type="ORF">Psch_03604</name>
</gene>
<reference evidence="1 2" key="1">
    <citation type="journal article" date="2018" name="Environ. Microbiol.">
        <title>Novel energy conservation strategies and behaviour of Pelotomaculum schinkii driving syntrophic propionate catabolism.</title>
        <authorList>
            <person name="Hidalgo-Ahumada C.A.P."/>
            <person name="Nobu M.K."/>
            <person name="Narihiro T."/>
            <person name="Tamaki H."/>
            <person name="Liu W.T."/>
            <person name="Kamagata Y."/>
            <person name="Stams A.J.M."/>
            <person name="Imachi H."/>
            <person name="Sousa D.Z."/>
        </authorList>
    </citation>
    <scope>NUCLEOTIDE SEQUENCE [LARGE SCALE GENOMIC DNA]</scope>
    <source>
        <strain evidence="1 2">HH</strain>
    </source>
</reference>
<dbReference type="InterPro" id="IPR035424">
    <property type="entry name" value="Antitoxin_RelB"/>
</dbReference>
<comment type="caution">
    <text evidence="1">The sequence shown here is derived from an EMBL/GenBank/DDBJ whole genome shotgun (WGS) entry which is preliminary data.</text>
</comment>
<dbReference type="Proteomes" id="UP000298324">
    <property type="component" value="Unassembled WGS sequence"/>
</dbReference>